<reference evidence="1 2" key="1">
    <citation type="submission" date="2024-03" db="EMBL/GenBank/DDBJ databases">
        <authorList>
            <person name="Jo J.-H."/>
        </authorList>
    </citation>
    <scope>NUCLEOTIDE SEQUENCE [LARGE SCALE GENOMIC DNA]</scope>
    <source>
        <strain evidence="1 2">PS1R-30</strain>
    </source>
</reference>
<dbReference type="EMBL" id="JBBHJZ010000005">
    <property type="protein sequence ID" value="MEJ5979187.1"/>
    <property type="molecule type" value="Genomic_DNA"/>
</dbReference>
<organism evidence="1 2">
    <name type="scientific">Novosphingobium anseongense</name>
    <dbReference type="NCBI Taxonomy" id="3133436"/>
    <lineage>
        <taxon>Bacteria</taxon>
        <taxon>Pseudomonadati</taxon>
        <taxon>Pseudomonadota</taxon>
        <taxon>Alphaproteobacteria</taxon>
        <taxon>Sphingomonadales</taxon>
        <taxon>Sphingomonadaceae</taxon>
        <taxon>Novosphingobium</taxon>
    </lineage>
</organism>
<accession>A0ABU8S1G5</accession>
<name>A0ABU8S1G5_9SPHN</name>
<sequence>MYHYEVLDDERFQQFCQGLIVASFPNAQCMPVGQPDGGRDAFLFEHLTRQFEGRNADPDVIVYQVKFIRNPNDSRSERDMIEEVVRSEKDKILKLKARGLKKYYLITNLKGTSHLDVGSIDKVNAALSEALGIEAYCWWRDDLDRRLDLHSALKWSYPDILKATDLLEKLVAGQLGEDEERRRSAIRAYMTAQYEDDQELKFKQTELRSTMADLFVDLPMRRSFSAYDIDDLRIDPPLSVRRHYRQWAAIEYNHYRHDSLLAAAYFIGSRQDVAIDRIVLEGAPGQGKSTVTQYVCQVLRLRLIGKALELEKLPAYCGLAMVRIPFRVDLRDLAKWISGVDPFQPPSVPLADNEPRSLEGFLAGQVRSLSGGHTFSVSDLTAVAKASHLLLALDGFDEVADIDLRQRLVLEIGKGANRLANAGTFSVQTIVTSRPAAFAKSVRFPHETWTYYELLPLERRNVDEYTAKWMMAKGLKETEKAQIRQILNTKLQESHTQYLAKNPMQLTILLSLIASRGPSLPEKRTAMYDLYMEMFFSRETEKSEVVREYRDLLIDIHRYLAWRLQTSAEGGGNGSIDQMALRTSLYEYLFREGEDATIVDALFDGMIERVGALVSRVQGTFEFEVQPLREYFAARHLYETAPYPAIASEVAGDKLDRFNALVRNPYWLNVARFYGGCFNKGEIMTLVNELMELADASPLEHTSHPRSFALMLLNDWVFTQYQPAVKAVLVFITKQPHFLQLLANADDGATSPWTSLPERSGRREFLEALWDYAAKAPTQDQLRALSAAIVPNTTSDERWQGWLAMRGQIDPRKWANFASMLELMQPAVLKQLDALGEIQTDLLNVLLRAQRFELLNGDPVFALARDELLHGLPLLRADPSGDESCRVQWLARTVSYSQYTLIYSEDDGLPLHESMARRLGYGRRIRGDEPGNLNRAGLEDLPVAERAAAEAYLQFIAHEVVHLATNLEPWQSLVARLRDAWGDCAAIDRIAFLAAGVRNSGESGLPAPFASTPDLVETARYARLKSGAPRWWSDQLTAASGARERRRLLLLLQMWGTPKTLLKLVDTLESILGGLPADEWVALDRDFQVIGGRLRGVMTLPSNQALARQAPRLCVYLGSRLDHAGRFALAGELARSTAEFQAPERNFVYRGICDGMRFGMDWEDMLPKISELYLEGCTAPLPIAPDATLSQGTAERVSRDPAHYPLSLVARADSTLRSLAGAETSSLGEVAERDQWFKLPC</sequence>
<dbReference type="InterPro" id="IPR027417">
    <property type="entry name" value="P-loop_NTPase"/>
</dbReference>
<protein>
    <recommendedName>
        <fullName evidence="3">NACHT domain-containing protein</fullName>
    </recommendedName>
</protein>
<dbReference type="Gene3D" id="3.40.50.300">
    <property type="entry name" value="P-loop containing nucleotide triphosphate hydrolases"/>
    <property type="match status" value="1"/>
</dbReference>
<dbReference type="Proteomes" id="UP001361239">
    <property type="component" value="Unassembled WGS sequence"/>
</dbReference>
<evidence type="ECO:0000313" key="2">
    <source>
        <dbReference type="Proteomes" id="UP001361239"/>
    </source>
</evidence>
<keyword evidence="2" id="KW-1185">Reference proteome</keyword>
<evidence type="ECO:0008006" key="3">
    <source>
        <dbReference type="Google" id="ProtNLM"/>
    </source>
</evidence>
<evidence type="ECO:0000313" key="1">
    <source>
        <dbReference type="EMBL" id="MEJ5979187.1"/>
    </source>
</evidence>
<gene>
    <name evidence="1" type="ORF">WG901_21215</name>
</gene>
<comment type="caution">
    <text evidence="1">The sequence shown here is derived from an EMBL/GenBank/DDBJ whole genome shotgun (WGS) entry which is preliminary data.</text>
</comment>
<dbReference type="RefSeq" id="WP_339589120.1">
    <property type="nucleotide sequence ID" value="NZ_JBBHJZ010000005.1"/>
</dbReference>
<proteinExistence type="predicted"/>